<dbReference type="EMBL" id="CM001881">
    <property type="protein sequence ID" value="EOY21610.1"/>
    <property type="molecule type" value="Genomic_DNA"/>
</dbReference>
<dbReference type="HOGENOM" id="CLU_2268697_0_0_1"/>
<dbReference type="InParanoid" id="A0A061FVP9"/>
<evidence type="ECO:0000313" key="1">
    <source>
        <dbReference type="EMBL" id="EOY21610.1"/>
    </source>
</evidence>
<protein>
    <submittedName>
        <fullName evidence="1">Uncharacterized protein</fullName>
    </submittedName>
</protein>
<dbReference type="AlphaFoldDB" id="A0A061FVP9"/>
<gene>
    <name evidence="1" type="ORF">TCM_013531</name>
</gene>
<proteinExistence type="predicted"/>
<dbReference type="Gramene" id="EOY21610">
    <property type="protein sequence ID" value="EOY21610"/>
    <property type="gene ID" value="TCM_013531"/>
</dbReference>
<name>A0A061FVP9_THECC</name>
<sequence length="103" mass="12044">MELEVVGLIPKKVRDGISKKRKERKRKKGKQMKNILIFHDGEMKMAWEHEGKEENSFWVDKNRPREKKIRVKASFGSFDQANGKITILPSKVFPILIKSSHNL</sequence>
<dbReference type="Proteomes" id="UP000026915">
    <property type="component" value="Chromosome 3"/>
</dbReference>
<accession>A0A061FVP9</accession>
<keyword evidence="2" id="KW-1185">Reference proteome</keyword>
<organism evidence="1 2">
    <name type="scientific">Theobroma cacao</name>
    <name type="common">Cacao</name>
    <name type="synonym">Cocoa</name>
    <dbReference type="NCBI Taxonomy" id="3641"/>
    <lineage>
        <taxon>Eukaryota</taxon>
        <taxon>Viridiplantae</taxon>
        <taxon>Streptophyta</taxon>
        <taxon>Embryophyta</taxon>
        <taxon>Tracheophyta</taxon>
        <taxon>Spermatophyta</taxon>
        <taxon>Magnoliopsida</taxon>
        <taxon>eudicotyledons</taxon>
        <taxon>Gunneridae</taxon>
        <taxon>Pentapetalae</taxon>
        <taxon>rosids</taxon>
        <taxon>malvids</taxon>
        <taxon>Malvales</taxon>
        <taxon>Malvaceae</taxon>
        <taxon>Byttnerioideae</taxon>
        <taxon>Theobroma</taxon>
    </lineage>
</organism>
<evidence type="ECO:0000313" key="2">
    <source>
        <dbReference type="Proteomes" id="UP000026915"/>
    </source>
</evidence>
<reference evidence="1 2" key="1">
    <citation type="journal article" date="2013" name="Genome Biol.">
        <title>The genome sequence of the most widely cultivated cacao type and its use to identify candidate genes regulating pod color.</title>
        <authorList>
            <person name="Motamayor J.C."/>
            <person name="Mockaitis K."/>
            <person name="Schmutz J."/>
            <person name="Haiminen N."/>
            <person name="Iii D.L."/>
            <person name="Cornejo O."/>
            <person name="Findley S.D."/>
            <person name="Zheng P."/>
            <person name="Utro F."/>
            <person name="Royaert S."/>
            <person name="Saski C."/>
            <person name="Jenkins J."/>
            <person name="Podicheti R."/>
            <person name="Zhao M."/>
            <person name="Scheffler B.E."/>
            <person name="Stack J.C."/>
            <person name="Feltus F.A."/>
            <person name="Mustiga G.M."/>
            <person name="Amores F."/>
            <person name="Phillips W."/>
            <person name="Marelli J.P."/>
            <person name="May G.D."/>
            <person name="Shapiro H."/>
            <person name="Ma J."/>
            <person name="Bustamante C.D."/>
            <person name="Schnell R.J."/>
            <person name="Main D."/>
            <person name="Gilbert D."/>
            <person name="Parida L."/>
            <person name="Kuhn D.N."/>
        </authorList>
    </citation>
    <scope>NUCLEOTIDE SEQUENCE [LARGE SCALE GENOMIC DNA]</scope>
    <source>
        <strain evidence="2">cv. Matina 1-6</strain>
    </source>
</reference>